<proteinExistence type="predicted"/>
<dbReference type="GO" id="GO:0004560">
    <property type="term" value="F:alpha-L-fucosidase activity"/>
    <property type="evidence" value="ECO:0007669"/>
    <property type="project" value="InterPro"/>
</dbReference>
<dbReference type="PIRSF" id="PIRSF007663">
    <property type="entry name" value="UCP007663"/>
    <property type="match status" value="1"/>
</dbReference>
<evidence type="ECO:0000313" key="4">
    <source>
        <dbReference type="EMBL" id="CRK25622.1"/>
    </source>
</evidence>
<dbReference type="Proteomes" id="UP000045706">
    <property type="component" value="Unassembled WGS sequence"/>
</dbReference>
<organism evidence="4 5">
    <name type="scientific">Verticillium longisporum</name>
    <name type="common">Verticillium dahliae var. longisporum</name>
    <dbReference type="NCBI Taxonomy" id="100787"/>
    <lineage>
        <taxon>Eukaryota</taxon>
        <taxon>Fungi</taxon>
        <taxon>Dikarya</taxon>
        <taxon>Ascomycota</taxon>
        <taxon>Pezizomycotina</taxon>
        <taxon>Sordariomycetes</taxon>
        <taxon>Hypocreomycetidae</taxon>
        <taxon>Glomerellales</taxon>
        <taxon>Plectosphaerellaceae</taxon>
        <taxon>Verticillium</taxon>
    </lineage>
</organism>
<dbReference type="Pfam" id="PF21307">
    <property type="entry name" value="Glyco_hydro_95_C"/>
    <property type="match status" value="1"/>
</dbReference>
<dbReference type="InterPro" id="IPR013780">
    <property type="entry name" value="Glyco_hydro_b"/>
</dbReference>
<dbReference type="EMBL" id="CVQI01018002">
    <property type="protein sequence ID" value="CRK25622.1"/>
    <property type="molecule type" value="Genomic_DNA"/>
</dbReference>
<evidence type="ECO:0000259" key="1">
    <source>
        <dbReference type="Pfam" id="PF14498"/>
    </source>
</evidence>
<reference evidence="5" key="1">
    <citation type="submission" date="2015-05" db="EMBL/GenBank/DDBJ databases">
        <authorList>
            <person name="Fogelqvist Johan"/>
        </authorList>
    </citation>
    <scope>NUCLEOTIDE SEQUENCE [LARGE SCALE GENOMIC DNA]</scope>
</reference>
<dbReference type="SUPFAM" id="SSF48208">
    <property type="entry name" value="Six-hairpin glycosidases"/>
    <property type="match status" value="1"/>
</dbReference>
<accession>A0A0G4LUG0</accession>
<dbReference type="Pfam" id="PF22124">
    <property type="entry name" value="Glyco_hydro_95_cat"/>
    <property type="match status" value="1"/>
</dbReference>
<dbReference type="PANTHER" id="PTHR31084">
    <property type="entry name" value="ALPHA-L-FUCOSIDASE 2"/>
    <property type="match status" value="1"/>
</dbReference>
<dbReference type="InterPro" id="IPR016518">
    <property type="entry name" value="Alpha-L-fucosidase"/>
</dbReference>
<dbReference type="InterPro" id="IPR049053">
    <property type="entry name" value="AFCA-like_C"/>
</dbReference>
<dbReference type="InterPro" id="IPR027414">
    <property type="entry name" value="GH95_N_dom"/>
</dbReference>
<evidence type="ECO:0000259" key="2">
    <source>
        <dbReference type="Pfam" id="PF21307"/>
    </source>
</evidence>
<dbReference type="Pfam" id="PF14498">
    <property type="entry name" value="Glyco_hyd_65N_2"/>
    <property type="match status" value="1"/>
</dbReference>
<evidence type="ECO:0000313" key="5">
    <source>
        <dbReference type="Proteomes" id="UP000045706"/>
    </source>
</evidence>
<dbReference type="GO" id="GO:0005975">
    <property type="term" value="P:carbohydrate metabolic process"/>
    <property type="evidence" value="ECO:0007669"/>
    <property type="project" value="InterPro"/>
</dbReference>
<dbReference type="Gene3D" id="2.60.40.1180">
    <property type="entry name" value="Golgi alpha-mannosidase II"/>
    <property type="match status" value="1"/>
</dbReference>
<dbReference type="InterPro" id="IPR054363">
    <property type="entry name" value="GH95_cat"/>
</dbReference>
<sequence>MILLSLALRCRLYLVRTGHWQGRPSRDDQAVLVETFKDLGAQTVLFFANIALVTGRSLWSMVPATHGTRSSDIYLLKKAYPVGNGKLGGIPHGPPGLEKVIINVDSLWSGGPFESEVAVPRSPLLRKSDIMAQGYSGGNPLSPKYEALPSLRANIFANGTGHVDPLLGEGDHFGAYRTLGNFSVAVEEMGNFSNYRRTLDLTTGIHTTEFDSGGATFTTAVYCSFPAKVCVYSISTTGETLPKVKIGFENILVEANLFNVTCGDQYVKGVGVTQLGPPLGMKYESIARITGRPGCTKPATECSDEGSLSVTVPDGQKTLTIVIGAETNFDQSKGNAESGYSFRGVDRHEYVEQVTNDAATQGCRRLLEGHLEDYQTLQGAFTFDLPDPNNSAEKETAALIQEYDSDGPGDPFLEALLFDYARHLLITSSREDSLPANLAGRWTEELWPAWSGDYHANINLQMNYWAADQTGLSRTQDALWNYMEKNWVPRGSETAQLLYNASGWVVHNEMNIFGHTAMKNAASWAFYPAAPAWMMQHVWDNFDYTQDVGWFRDQGYPLIKGVAEFWLSQLVEDEFSNDGTLVVNPCNSPEHGPTTFGCTHYQQEIHRVFDTVLSGAEYVQEDDTGFLEDVKLSLKKLDKGLHFTNWGGIKEWKLPDSFGFEEKTTHRHLSHLTGWHPGYSVSSYLGGYTNVTIQSGIRKTLESRGNGNGPDANAAWGKVWRSACWARLNNTDMAHYHLRYAIDVNFADNGFSMYSARNEPFQIDANFGLAGAILMVLGPAIPASWAGGSVKGLRLRGGGAVDFSWNDDGLVTSAALTGSRTTVRLVNVEGTVL</sequence>
<evidence type="ECO:0000259" key="3">
    <source>
        <dbReference type="Pfam" id="PF22124"/>
    </source>
</evidence>
<gene>
    <name evidence="4" type="ORF">BN1723_013634</name>
</gene>
<dbReference type="InterPro" id="IPR008928">
    <property type="entry name" value="6-hairpin_glycosidase_sf"/>
</dbReference>
<dbReference type="InterPro" id="IPR012341">
    <property type="entry name" value="6hp_glycosidase-like_sf"/>
</dbReference>
<feature type="domain" description="Alpha fucosidase A-like C-terminal" evidence="2">
    <location>
        <begin position="778"/>
        <end position="819"/>
    </location>
</feature>
<dbReference type="Gene3D" id="1.50.10.10">
    <property type="match status" value="1"/>
</dbReference>
<dbReference type="PANTHER" id="PTHR31084:SF3">
    <property type="entry name" value="ALPHA-FUCOSIDASE A"/>
    <property type="match status" value="1"/>
</dbReference>
<feature type="domain" description="Glycosyl hydrolase family 95 N-terminal" evidence="1">
    <location>
        <begin position="58"/>
        <end position="331"/>
    </location>
</feature>
<feature type="domain" description="Glycosyl hydrolase family 95 catalytic" evidence="3">
    <location>
        <begin position="364"/>
        <end position="776"/>
    </location>
</feature>
<name>A0A0G4LUG0_VERLO</name>
<dbReference type="AlphaFoldDB" id="A0A0G4LUG0"/>
<protein>
    <submittedName>
        <fullName evidence="4">Uncharacterized protein</fullName>
    </submittedName>
</protein>